<organism evidence="1 2">
    <name type="scientific">Luteimicrobium subarcticum</name>
    <dbReference type="NCBI Taxonomy" id="620910"/>
    <lineage>
        <taxon>Bacteria</taxon>
        <taxon>Bacillati</taxon>
        <taxon>Actinomycetota</taxon>
        <taxon>Actinomycetes</taxon>
        <taxon>Micrococcales</taxon>
        <taxon>Luteimicrobium</taxon>
    </lineage>
</organism>
<dbReference type="Proteomes" id="UP000231586">
    <property type="component" value="Unassembled WGS sequence"/>
</dbReference>
<gene>
    <name evidence="1" type="ORF">CLV34_0026</name>
</gene>
<keyword evidence="2" id="KW-1185">Reference proteome</keyword>
<comment type="caution">
    <text evidence="1">The sequence shown here is derived from an EMBL/GenBank/DDBJ whole genome shotgun (WGS) entry which is preliminary data.</text>
</comment>
<proteinExistence type="predicted"/>
<reference evidence="1 2" key="1">
    <citation type="submission" date="2017-11" db="EMBL/GenBank/DDBJ databases">
        <title>Genomic Encyclopedia of Archaeal and Bacterial Type Strains, Phase II (KMG-II): From Individual Species to Whole Genera.</title>
        <authorList>
            <person name="Goeker M."/>
        </authorList>
    </citation>
    <scope>NUCLEOTIDE SEQUENCE [LARGE SCALE GENOMIC DNA]</scope>
    <source>
        <strain evidence="1 2">DSM 22413</strain>
    </source>
</reference>
<evidence type="ECO:0000313" key="2">
    <source>
        <dbReference type="Proteomes" id="UP000231586"/>
    </source>
</evidence>
<dbReference type="EMBL" id="PGTZ01000001">
    <property type="protein sequence ID" value="PJI95263.1"/>
    <property type="molecule type" value="Genomic_DNA"/>
</dbReference>
<evidence type="ECO:0000313" key="1">
    <source>
        <dbReference type="EMBL" id="PJI95263.1"/>
    </source>
</evidence>
<sequence>MSTQTTRPTPSLADVHALLDATDRRRLAELDHLESVVLRRLVDQGDSTEMPLFSEVAARRGAVYREAVERPATRTTALDVVTPAEGVTLPVRSPSTPR</sequence>
<dbReference type="RefSeq" id="WP_100348274.1">
    <property type="nucleotide sequence ID" value="NZ_PGTZ01000001.1"/>
</dbReference>
<name>A0A2M8WWG5_9MICO</name>
<dbReference type="AlphaFoldDB" id="A0A2M8WWG5"/>
<protein>
    <submittedName>
        <fullName evidence="1">Uncharacterized protein</fullName>
    </submittedName>
</protein>
<accession>A0A2M8WWG5</accession>
<dbReference type="OrthoDB" id="9952020at2"/>